<sequence length="292" mass="32680">MNLRGKGSWKLSYAFDLRVEGSRSILHFQLAASGAEGITPAQKLPRFLSLFVRVIRPRRHAPLLHQPMRLHRRCRQSGSIEQRLGRVIGELCLYGAFPQDAFLRRPQHQARRLLGGHQPHQLSLGVQVVQPLVQSQRLQGLPLLESLRRLATAVSEPQVTCQTRCGTEDQRFPVHLAFSFATPCGTWPVGTWRRADSQCLRWSSKKISAPKACRNGPLGMPARNSDSSMRMPQCRKVRITRSWAGAPRAVTRAVRIGEPSAGYSDWIWCSMARKFLNGPPDKGSCADCVSLS</sequence>
<dbReference type="EMBL" id="EQ975813">
    <property type="protein sequence ID" value="EEF27104.1"/>
    <property type="molecule type" value="Genomic_DNA"/>
</dbReference>
<dbReference type="AlphaFoldDB" id="B9TAK9"/>
<protein>
    <submittedName>
        <fullName evidence="1">Uncharacterized protein</fullName>
    </submittedName>
</protein>
<accession>B9TAK9</accession>
<name>B9TAK9_RICCO</name>
<organism evidence="1 2">
    <name type="scientific">Ricinus communis</name>
    <name type="common">Castor bean</name>
    <dbReference type="NCBI Taxonomy" id="3988"/>
    <lineage>
        <taxon>Eukaryota</taxon>
        <taxon>Viridiplantae</taxon>
        <taxon>Streptophyta</taxon>
        <taxon>Embryophyta</taxon>
        <taxon>Tracheophyta</taxon>
        <taxon>Spermatophyta</taxon>
        <taxon>Magnoliopsida</taxon>
        <taxon>eudicotyledons</taxon>
        <taxon>Gunneridae</taxon>
        <taxon>Pentapetalae</taxon>
        <taxon>rosids</taxon>
        <taxon>fabids</taxon>
        <taxon>Malpighiales</taxon>
        <taxon>Euphorbiaceae</taxon>
        <taxon>Acalyphoideae</taxon>
        <taxon>Acalypheae</taxon>
        <taxon>Ricinus</taxon>
    </lineage>
</organism>
<feature type="non-terminal residue" evidence="1">
    <location>
        <position position="292"/>
    </location>
</feature>
<gene>
    <name evidence="1" type="ORF">RCOM_0247650</name>
</gene>
<dbReference type="Proteomes" id="UP000008311">
    <property type="component" value="Unassembled WGS sequence"/>
</dbReference>
<keyword evidence="2" id="KW-1185">Reference proteome</keyword>
<dbReference type="InParanoid" id="B9TAK9"/>
<reference evidence="2" key="1">
    <citation type="journal article" date="2010" name="Nat. Biotechnol.">
        <title>Draft genome sequence of the oilseed species Ricinus communis.</title>
        <authorList>
            <person name="Chan A.P."/>
            <person name="Crabtree J."/>
            <person name="Zhao Q."/>
            <person name="Lorenzi H."/>
            <person name="Orvis J."/>
            <person name="Puiu D."/>
            <person name="Melake-Berhan A."/>
            <person name="Jones K.M."/>
            <person name="Redman J."/>
            <person name="Chen G."/>
            <person name="Cahoon E.B."/>
            <person name="Gedil M."/>
            <person name="Stanke M."/>
            <person name="Haas B.J."/>
            <person name="Wortman J.R."/>
            <person name="Fraser-Liggett C.M."/>
            <person name="Ravel J."/>
            <person name="Rabinowicz P.D."/>
        </authorList>
    </citation>
    <scope>NUCLEOTIDE SEQUENCE [LARGE SCALE GENOMIC DNA]</scope>
    <source>
        <strain evidence="2">cv. Hale</strain>
    </source>
</reference>
<evidence type="ECO:0000313" key="1">
    <source>
        <dbReference type="EMBL" id="EEF27104.1"/>
    </source>
</evidence>
<evidence type="ECO:0000313" key="2">
    <source>
        <dbReference type="Proteomes" id="UP000008311"/>
    </source>
</evidence>
<proteinExistence type="predicted"/>